<evidence type="ECO:0000256" key="2">
    <source>
        <dbReference type="SAM" id="SignalP"/>
    </source>
</evidence>
<evidence type="ECO:0000313" key="3">
    <source>
        <dbReference type="EMBL" id="CAA9234834.1"/>
    </source>
</evidence>
<dbReference type="AlphaFoldDB" id="A0A6J4HY24"/>
<name>A0A6J4HY24_9BACT</name>
<gene>
    <name evidence="3" type="ORF">AVDCRST_MAG42-1339</name>
</gene>
<feature type="region of interest" description="Disordered" evidence="1">
    <location>
        <begin position="88"/>
        <end position="108"/>
    </location>
</feature>
<dbReference type="EMBL" id="CADCTA010000056">
    <property type="protein sequence ID" value="CAA9234834.1"/>
    <property type="molecule type" value="Genomic_DNA"/>
</dbReference>
<accession>A0A6J4HY24</accession>
<evidence type="ECO:0000256" key="1">
    <source>
        <dbReference type="SAM" id="MobiDB-lite"/>
    </source>
</evidence>
<protein>
    <submittedName>
        <fullName evidence="3">Uncharacterized protein</fullName>
    </submittedName>
</protein>
<sequence>MMKFKALAIVAVGAFAATSAFAGDKGHCAGMTASNDGKMACASYANLNLTTEQKSKMDALAAECHKGGANEATMAKMDKEAQSILNKEQYASWKSAHQQEQKTEKKQS</sequence>
<organism evidence="3">
    <name type="scientific">uncultured Chthoniobacterales bacterium</name>
    <dbReference type="NCBI Taxonomy" id="1836801"/>
    <lineage>
        <taxon>Bacteria</taxon>
        <taxon>Pseudomonadati</taxon>
        <taxon>Verrucomicrobiota</taxon>
        <taxon>Spartobacteria</taxon>
        <taxon>Chthoniobacterales</taxon>
        <taxon>environmental samples</taxon>
    </lineage>
</organism>
<reference evidence="3" key="1">
    <citation type="submission" date="2020-02" db="EMBL/GenBank/DDBJ databases">
        <authorList>
            <person name="Meier V. D."/>
        </authorList>
    </citation>
    <scope>NUCLEOTIDE SEQUENCE</scope>
    <source>
        <strain evidence="3">AVDCRST_MAG42</strain>
    </source>
</reference>
<feature type="signal peptide" evidence="2">
    <location>
        <begin position="1"/>
        <end position="22"/>
    </location>
</feature>
<feature type="chain" id="PRO_5026772931" evidence="2">
    <location>
        <begin position="23"/>
        <end position="108"/>
    </location>
</feature>
<proteinExistence type="predicted"/>
<feature type="compositionally biased region" description="Basic and acidic residues" evidence="1">
    <location>
        <begin position="97"/>
        <end position="108"/>
    </location>
</feature>
<keyword evidence="2" id="KW-0732">Signal</keyword>